<accession>A0A815GQF7</accession>
<dbReference type="AlphaFoldDB" id="A0A815GQF7"/>
<evidence type="ECO:0000313" key="2">
    <source>
        <dbReference type="EMBL" id="CAF4203187.1"/>
    </source>
</evidence>
<sequence>MQTVTITTLESSFSSELYQELFDYFDIHEICQTFYDLNFHLNEIIRQSYIHLNLSSKYNEQHILPKIYLPSIRSLKLSNSHTNNQIISVLSQYSLENFINLYSLTLNDLQVNDIKYTIDKLQCLKRLSTLTIGFHRSIYNGIVKHILKIIFSDSLLYTLKYLKFYNCRWIIHSIVSTKTPSNIQHLNISLIHKTDFIHLIPLLPHLRSITIGLWNNQSSIIATKMILPIMTDLVELNLFNCSGLSFEHTKSFFLLKLPNLKKISLKVYDLSYANGKEWEQLFINDLPKVNSFYLSVRLESQYINKNDLLSTFQTNYWIKYHVEIQNYSEAFSNSTQLIVKLRTV</sequence>
<evidence type="ECO:0000313" key="1">
    <source>
        <dbReference type="EMBL" id="CAF1341606.1"/>
    </source>
</evidence>
<gene>
    <name evidence="1" type="ORF">GPM918_LOCUS30459</name>
    <name evidence="2" type="ORF">SRO942_LOCUS31074</name>
</gene>
<dbReference type="EMBL" id="CAJNOQ010014439">
    <property type="protein sequence ID" value="CAF1341606.1"/>
    <property type="molecule type" value="Genomic_DNA"/>
</dbReference>
<name>A0A815GQF7_9BILA</name>
<protein>
    <submittedName>
        <fullName evidence="1">Uncharacterized protein</fullName>
    </submittedName>
</protein>
<organism evidence="1 3">
    <name type="scientific">Didymodactylos carnosus</name>
    <dbReference type="NCBI Taxonomy" id="1234261"/>
    <lineage>
        <taxon>Eukaryota</taxon>
        <taxon>Metazoa</taxon>
        <taxon>Spiralia</taxon>
        <taxon>Gnathifera</taxon>
        <taxon>Rotifera</taxon>
        <taxon>Eurotatoria</taxon>
        <taxon>Bdelloidea</taxon>
        <taxon>Philodinida</taxon>
        <taxon>Philodinidae</taxon>
        <taxon>Didymodactylos</taxon>
    </lineage>
</organism>
<keyword evidence="3" id="KW-1185">Reference proteome</keyword>
<dbReference type="InterPro" id="IPR032675">
    <property type="entry name" value="LRR_dom_sf"/>
</dbReference>
<dbReference type="Gene3D" id="3.80.10.10">
    <property type="entry name" value="Ribonuclease Inhibitor"/>
    <property type="match status" value="1"/>
</dbReference>
<evidence type="ECO:0000313" key="3">
    <source>
        <dbReference type="Proteomes" id="UP000663829"/>
    </source>
</evidence>
<dbReference type="EMBL" id="CAJOBC010059148">
    <property type="protein sequence ID" value="CAF4203187.1"/>
    <property type="molecule type" value="Genomic_DNA"/>
</dbReference>
<dbReference type="SUPFAM" id="SSF52047">
    <property type="entry name" value="RNI-like"/>
    <property type="match status" value="1"/>
</dbReference>
<dbReference type="OrthoDB" id="10035380at2759"/>
<dbReference type="Proteomes" id="UP000681722">
    <property type="component" value="Unassembled WGS sequence"/>
</dbReference>
<proteinExistence type="predicted"/>
<comment type="caution">
    <text evidence="1">The sequence shown here is derived from an EMBL/GenBank/DDBJ whole genome shotgun (WGS) entry which is preliminary data.</text>
</comment>
<reference evidence="1" key="1">
    <citation type="submission" date="2021-02" db="EMBL/GenBank/DDBJ databases">
        <authorList>
            <person name="Nowell W R."/>
        </authorList>
    </citation>
    <scope>NUCLEOTIDE SEQUENCE</scope>
</reference>
<dbReference type="Proteomes" id="UP000663829">
    <property type="component" value="Unassembled WGS sequence"/>
</dbReference>